<dbReference type="EMBL" id="VOOR01000072">
    <property type="protein sequence ID" value="TXB60623.1"/>
    <property type="molecule type" value="Genomic_DNA"/>
</dbReference>
<dbReference type="Pfam" id="PF13175">
    <property type="entry name" value="AAA_15"/>
    <property type="match status" value="1"/>
</dbReference>
<protein>
    <submittedName>
        <fullName evidence="3">AAA family ATPase</fullName>
    </submittedName>
</protein>
<feature type="domain" description="OLD protein-like TOPRIM" evidence="2">
    <location>
        <begin position="387"/>
        <end position="452"/>
    </location>
</feature>
<sequence>MKIKINRVRVKNFRSLSSVETTLGEVTLLLGANNSGKTSFLRALTIALTSDRKFISRDDLFINKAGQYPANPRVEIDIEIKSDGNSTFLDEWAQVFGSDIQIDSRGEEFFAYRTVIDFSAQQSEAQIKRYIIKDWDSGNADENEEVAANISKIPLYFIDAQRDLQEDLKFAQSYFGRLASQIEYDDTQKEQLEGELTTLNQKTVEESPVLKHLKTSLEELNKTVQTKGSGVEITPFPKRLRDLHKGLKVNFQDGGSETFSLEYHGMGTRSWASLLGYKAYVNWIKKKADDDGDMLHPVLALEEPEAHLHPNAQRQVYGQLKNVTGQKIISTHSPYIAPLAGLEELRVFYKADDSTSIADLKELANALSLKEKHSLETQIIRARGELFFARFVVLFEGPTEEGALPVFAKKHWGCEAFEKGVSLMECSGDTYKMYIQFLDALRIPWIIFSDYDNPSVQTKVNKIANNLGVDIHDDDRFVLLNASIEDYIISEGYREEIENALFKITEPIYANEQHKAAKAQERDAERENLRKLTKLELSDRVDSWKAKIAPLWAQSIVEYTDPKKQIPEKIRTLFTILDQKLQP</sequence>
<dbReference type="SUPFAM" id="SSF52540">
    <property type="entry name" value="P-loop containing nucleoside triphosphate hydrolases"/>
    <property type="match status" value="1"/>
</dbReference>
<dbReference type="Gene3D" id="3.40.50.300">
    <property type="entry name" value="P-loop containing nucleotide triphosphate hydrolases"/>
    <property type="match status" value="1"/>
</dbReference>
<accession>A0A5C6RH36</accession>
<dbReference type="Pfam" id="PF20469">
    <property type="entry name" value="OLD-like_TOPRIM"/>
    <property type="match status" value="1"/>
</dbReference>
<dbReference type="InterPro" id="IPR041685">
    <property type="entry name" value="AAA_GajA/Old/RecF-like"/>
</dbReference>
<dbReference type="Proteomes" id="UP000321580">
    <property type="component" value="Unassembled WGS sequence"/>
</dbReference>
<dbReference type="RefSeq" id="WP_147169437.1">
    <property type="nucleotide sequence ID" value="NZ_VOOR01000072.1"/>
</dbReference>
<dbReference type="PANTHER" id="PTHR43581">
    <property type="entry name" value="ATP/GTP PHOSPHATASE"/>
    <property type="match status" value="1"/>
</dbReference>
<reference evidence="3 4" key="1">
    <citation type="submission" date="2019-08" db="EMBL/GenBank/DDBJ databases">
        <title>Genome of Phaeodactylibacter luteus.</title>
        <authorList>
            <person name="Bowman J.P."/>
        </authorList>
    </citation>
    <scope>NUCLEOTIDE SEQUENCE [LARGE SCALE GENOMIC DNA]</scope>
    <source>
        <strain evidence="3 4">KCTC 42180</strain>
    </source>
</reference>
<dbReference type="CDD" id="cd01026">
    <property type="entry name" value="TOPRIM_OLD"/>
    <property type="match status" value="1"/>
</dbReference>
<dbReference type="OrthoDB" id="9784297at2"/>
<organism evidence="3 4">
    <name type="scientific">Phaeodactylibacter luteus</name>
    <dbReference type="NCBI Taxonomy" id="1564516"/>
    <lineage>
        <taxon>Bacteria</taxon>
        <taxon>Pseudomonadati</taxon>
        <taxon>Bacteroidota</taxon>
        <taxon>Saprospiria</taxon>
        <taxon>Saprospirales</taxon>
        <taxon>Haliscomenobacteraceae</taxon>
        <taxon>Phaeodactylibacter</taxon>
    </lineage>
</organism>
<proteinExistence type="predicted"/>
<dbReference type="AlphaFoldDB" id="A0A5C6RH36"/>
<feature type="domain" description="Endonuclease GajA/Old nuclease/RecF-like AAA" evidence="1">
    <location>
        <begin position="4"/>
        <end position="337"/>
    </location>
</feature>
<name>A0A5C6RH36_9BACT</name>
<dbReference type="PANTHER" id="PTHR43581:SF4">
    <property type="entry name" value="ATP_GTP PHOSPHATASE"/>
    <property type="match status" value="1"/>
</dbReference>
<evidence type="ECO:0000259" key="1">
    <source>
        <dbReference type="Pfam" id="PF13175"/>
    </source>
</evidence>
<evidence type="ECO:0000313" key="4">
    <source>
        <dbReference type="Proteomes" id="UP000321580"/>
    </source>
</evidence>
<evidence type="ECO:0000259" key="2">
    <source>
        <dbReference type="Pfam" id="PF20469"/>
    </source>
</evidence>
<dbReference type="InterPro" id="IPR027417">
    <property type="entry name" value="P-loop_NTPase"/>
</dbReference>
<keyword evidence="4" id="KW-1185">Reference proteome</keyword>
<dbReference type="InterPro" id="IPR034139">
    <property type="entry name" value="TOPRIM_OLD"/>
</dbReference>
<evidence type="ECO:0000313" key="3">
    <source>
        <dbReference type="EMBL" id="TXB60623.1"/>
    </source>
</evidence>
<comment type="caution">
    <text evidence="3">The sequence shown here is derived from an EMBL/GenBank/DDBJ whole genome shotgun (WGS) entry which is preliminary data.</text>
</comment>
<gene>
    <name evidence="3" type="ORF">FRY97_20205</name>
</gene>
<dbReference type="InterPro" id="IPR051396">
    <property type="entry name" value="Bact_Antivir_Def_Nuclease"/>
</dbReference>